<evidence type="ECO:0000313" key="2">
    <source>
        <dbReference type="EnsemblFungi" id="MAPG_07389T0"/>
    </source>
</evidence>
<dbReference type="AlphaFoldDB" id="A0A0C4E4J5"/>
<evidence type="ECO:0000313" key="3">
    <source>
        <dbReference type="Proteomes" id="UP000011715"/>
    </source>
</evidence>
<proteinExistence type="predicted"/>
<dbReference type="EMBL" id="GL876971">
    <property type="protein sequence ID" value="KLU88404.1"/>
    <property type="molecule type" value="Genomic_DNA"/>
</dbReference>
<dbReference type="EMBL" id="ADBL01001781">
    <property type="status" value="NOT_ANNOTATED_CDS"/>
    <property type="molecule type" value="Genomic_DNA"/>
</dbReference>
<reference evidence="1" key="1">
    <citation type="submission" date="2010-05" db="EMBL/GenBank/DDBJ databases">
        <title>The Genome Sequence of Magnaporthe poae strain ATCC 64411.</title>
        <authorList>
            <consortium name="The Broad Institute Genome Sequencing Platform"/>
            <consortium name="Broad Institute Genome Sequencing Center for Infectious Disease"/>
            <person name="Ma L.-J."/>
            <person name="Dead R."/>
            <person name="Young S."/>
            <person name="Zeng Q."/>
            <person name="Koehrsen M."/>
            <person name="Alvarado L."/>
            <person name="Berlin A."/>
            <person name="Chapman S.B."/>
            <person name="Chen Z."/>
            <person name="Freedman E."/>
            <person name="Gellesch M."/>
            <person name="Goldberg J."/>
            <person name="Griggs A."/>
            <person name="Gujja S."/>
            <person name="Heilman E.R."/>
            <person name="Heiman D."/>
            <person name="Hepburn T."/>
            <person name="Howarth C."/>
            <person name="Jen D."/>
            <person name="Larson L."/>
            <person name="Mehta T."/>
            <person name="Neiman D."/>
            <person name="Pearson M."/>
            <person name="Roberts A."/>
            <person name="Saif S."/>
            <person name="Shea T."/>
            <person name="Shenoy N."/>
            <person name="Sisk P."/>
            <person name="Stolte C."/>
            <person name="Sykes S."/>
            <person name="Walk T."/>
            <person name="White J."/>
            <person name="Yandava C."/>
            <person name="Haas B."/>
            <person name="Nusbaum C."/>
            <person name="Birren B."/>
        </authorList>
    </citation>
    <scope>NUCLEOTIDE SEQUENCE</scope>
    <source>
        <strain evidence="1">ATCC 64411</strain>
    </source>
</reference>
<dbReference type="Proteomes" id="UP000011715">
    <property type="component" value="Unassembled WGS sequence"/>
</dbReference>
<evidence type="ECO:0000313" key="1">
    <source>
        <dbReference type="EMBL" id="KLU88404.1"/>
    </source>
</evidence>
<reference evidence="3" key="2">
    <citation type="submission" date="2010-05" db="EMBL/GenBank/DDBJ databases">
        <title>The genome sequence of Magnaporthe poae strain ATCC 64411.</title>
        <authorList>
            <person name="Ma L.-J."/>
            <person name="Dead R."/>
            <person name="Young S."/>
            <person name="Zeng Q."/>
            <person name="Koehrsen M."/>
            <person name="Alvarado L."/>
            <person name="Berlin A."/>
            <person name="Chapman S.B."/>
            <person name="Chen Z."/>
            <person name="Freedman E."/>
            <person name="Gellesch M."/>
            <person name="Goldberg J."/>
            <person name="Griggs A."/>
            <person name="Gujja S."/>
            <person name="Heilman E.R."/>
            <person name="Heiman D."/>
            <person name="Hepburn T."/>
            <person name="Howarth C."/>
            <person name="Jen D."/>
            <person name="Larson L."/>
            <person name="Mehta T."/>
            <person name="Neiman D."/>
            <person name="Pearson M."/>
            <person name="Roberts A."/>
            <person name="Saif S."/>
            <person name="Shea T."/>
            <person name="Shenoy N."/>
            <person name="Sisk P."/>
            <person name="Stolte C."/>
            <person name="Sykes S."/>
            <person name="Walk T."/>
            <person name="White J."/>
            <person name="Yandava C."/>
            <person name="Haas B."/>
            <person name="Nusbaum C."/>
            <person name="Birren B."/>
        </authorList>
    </citation>
    <scope>NUCLEOTIDE SEQUENCE [LARGE SCALE GENOMIC DNA]</scope>
    <source>
        <strain evidence="3">ATCC 64411 / 73-15</strain>
    </source>
</reference>
<name>A0A0C4E4J5_MAGP6</name>
<reference evidence="2" key="5">
    <citation type="submission" date="2015-06" db="UniProtKB">
        <authorList>
            <consortium name="EnsemblFungi"/>
        </authorList>
    </citation>
    <scope>IDENTIFICATION</scope>
    <source>
        <strain evidence="2">ATCC 64411</strain>
    </source>
</reference>
<reference evidence="2" key="4">
    <citation type="journal article" date="2015" name="G3 (Bethesda)">
        <title>Genome sequences of three phytopathogenic species of the Magnaporthaceae family of fungi.</title>
        <authorList>
            <person name="Okagaki L.H."/>
            <person name="Nunes C.C."/>
            <person name="Sailsbery J."/>
            <person name="Clay B."/>
            <person name="Brown D."/>
            <person name="John T."/>
            <person name="Oh Y."/>
            <person name="Young N."/>
            <person name="Fitzgerald M."/>
            <person name="Haas B.J."/>
            <person name="Zeng Q."/>
            <person name="Young S."/>
            <person name="Adiconis X."/>
            <person name="Fan L."/>
            <person name="Levin J.Z."/>
            <person name="Mitchell T.K."/>
            <person name="Okubara P.A."/>
            <person name="Farman M.L."/>
            <person name="Kohn L.M."/>
            <person name="Birren B."/>
            <person name="Ma L.-J."/>
            <person name="Dean R.A."/>
        </authorList>
    </citation>
    <scope>NUCLEOTIDE SEQUENCE</scope>
    <source>
        <strain evidence="2">ATCC 64411 / 73-15</strain>
    </source>
</reference>
<dbReference type="VEuPathDB" id="FungiDB:MAPG_07389"/>
<reference evidence="1" key="3">
    <citation type="submission" date="2011-03" db="EMBL/GenBank/DDBJ databases">
        <title>Annotation of Magnaporthe poae ATCC 64411.</title>
        <authorList>
            <person name="Ma L.-J."/>
            <person name="Dead R."/>
            <person name="Young S.K."/>
            <person name="Zeng Q."/>
            <person name="Gargeya S."/>
            <person name="Fitzgerald M."/>
            <person name="Haas B."/>
            <person name="Abouelleil A."/>
            <person name="Alvarado L."/>
            <person name="Arachchi H.M."/>
            <person name="Berlin A."/>
            <person name="Brown A."/>
            <person name="Chapman S.B."/>
            <person name="Chen Z."/>
            <person name="Dunbar C."/>
            <person name="Freedman E."/>
            <person name="Gearin G."/>
            <person name="Gellesch M."/>
            <person name="Goldberg J."/>
            <person name="Griggs A."/>
            <person name="Gujja S."/>
            <person name="Heiman D."/>
            <person name="Howarth C."/>
            <person name="Larson L."/>
            <person name="Lui A."/>
            <person name="MacDonald P.J.P."/>
            <person name="Mehta T."/>
            <person name="Montmayeur A."/>
            <person name="Murphy C."/>
            <person name="Neiman D."/>
            <person name="Pearson M."/>
            <person name="Priest M."/>
            <person name="Roberts A."/>
            <person name="Saif S."/>
            <person name="Shea T."/>
            <person name="Shenoy N."/>
            <person name="Sisk P."/>
            <person name="Stolte C."/>
            <person name="Sykes S."/>
            <person name="Yandava C."/>
            <person name="Wortman J."/>
            <person name="Nusbaum C."/>
            <person name="Birren B."/>
        </authorList>
    </citation>
    <scope>NUCLEOTIDE SEQUENCE</scope>
    <source>
        <strain evidence="1">ATCC 64411</strain>
    </source>
</reference>
<keyword evidence="3" id="KW-1185">Reference proteome</keyword>
<dbReference type="EnsemblFungi" id="MAPG_07389T0">
    <property type="protein sequence ID" value="MAPG_07389T0"/>
    <property type="gene ID" value="MAPG_07389"/>
</dbReference>
<protein>
    <submittedName>
        <fullName evidence="1 2">Uncharacterized protein</fullName>
    </submittedName>
</protein>
<accession>A0A0C4E4J5</accession>
<gene>
    <name evidence="1" type="ORF">MAPG_07389</name>
</gene>
<organism evidence="2 3">
    <name type="scientific">Magnaporthiopsis poae (strain ATCC 64411 / 73-15)</name>
    <name type="common">Kentucky bluegrass fungus</name>
    <name type="synonym">Magnaporthe poae</name>
    <dbReference type="NCBI Taxonomy" id="644358"/>
    <lineage>
        <taxon>Eukaryota</taxon>
        <taxon>Fungi</taxon>
        <taxon>Dikarya</taxon>
        <taxon>Ascomycota</taxon>
        <taxon>Pezizomycotina</taxon>
        <taxon>Sordariomycetes</taxon>
        <taxon>Sordariomycetidae</taxon>
        <taxon>Magnaporthales</taxon>
        <taxon>Magnaporthaceae</taxon>
        <taxon>Magnaporthiopsis</taxon>
    </lineage>
</organism>
<sequence length="138" mass="15488">MQRNGTNTWRAAWGLGLFRCVPLRIDDIIPKGQMESLFSRVALENGGLDQQMDFKATLIGSGRGWVPTKMRVKHPSAVLCPSRRERNRAASVSRLRTLPSKETFCVSGFFSPLFLSQPLSQLRRNAALRAVNLKTTNE</sequence>